<keyword evidence="2" id="KW-1185">Reference proteome</keyword>
<evidence type="ECO:0000313" key="2">
    <source>
        <dbReference type="Proteomes" id="UP000805193"/>
    </source>
</evidence>
<dbReference type="EMBL" id="JABSTQ010006828">
    <property type="protein sequence ID" value="KAG0436626.1"/>
    <property type="molecule type" value="Genomic_DNA"/>
</dbReference>
<feature type="non-terminal residue" evidence="1">
    <location>
        <position position="568"/>
    </location>
</feature>
<gene>
    <name evidence="1" type="ORF">HPB47_017856</name>
</gene>
<name>A0AC60QP72_IXOPE</name>
<protein>
    <submittedName>
        <fullName evidence="1">Uncharacterized protein</fullName>
    </submittedName>
</protein>
<reference evidence="1 2" key="1">
    <citation type="journal article" date="2020" name="Cell">
        <title>Large-Scale Comparative Analyses of Tick Genomes Elucidate Their Genetic Diversity and Vector Capacities.</title>
        <authorList>
            <consortium name="Tick Genome and Microbiome Consortium (TIGMIC)"/>
            <person name="Jia N."/>
            <person name="Wang J."/>
            <person name="Shi W."/>
            <person name="Du L."/>
            <person name="Sun Y."/>
            <person name="Zhan W."/>
            <person name="Jiang J.F."/>
            <person name="Wang Q."/>
            <person name="Zhang B."/>
            <person name="Ji P."/>
            <person name="Bell-Sakyi L."/>
            <person name="Cui X.M."/>
            <person name="Yuan T.T."/>
            <person name="Jiang B.G."/>
            <person name="Yang W.F."/>
            <person name="Lam T.T."/>
            <person name="Chang Q.C."/>
            <person name="Ding S.J."/>
            <person name="Wang X.J."/>
            <person name="Zhu J.G."/>
            <person name="Ruan X.D."/>
            <person name="Zhao L."/>
            <person name="Wei J.T."/>
            <person name="Ye R.Z."/>
            <person name="Que T.C."/>
            <person name="Du C.H."/>
            <person name="Zhou Y.H."/>
            <person name="Cheng J.X."/>
            <person name="Dai P.F."/>
            <person name="Guo W.B."/>
            <person name="Han X.H."/>
            <person name="Huang E.J."/>
            <person name="Li L.F."/>
            <person name="Wei W."/>
            <person name="Gao Y.C."/>
            <person name="Liu J.Z."/>
            <person name="Shao H.Z."/>
            <person name="Wang X."/>
            <person name="Wang C.C."/>
            <person name="Yang T.C."/>
            <person name="Huo Q.B."/>
            <person name="Li W."/>
            <person name="Chen H.Y."/>
            <person name="Chen S.E."/>
            <person name="Zhou L.G."/>
            <person name="Ni X.B."/>
            <person name="Tian J.H."/>
            <person name="Sheng Y."/>
            <person name="Liu T."/>
            <person name="Pan Y.S."/>
            <person name="Xia L.Y."/>
            <person name="Li J."/>
            <person name="Zhao F."/>
            <person name="Cao W.C."/>
        </authorList>
    </citation>
    <scope>NUCLEOTIDE SEQUENCE [LARGE SCALE GENOMIC DNA]</scope>
    <source>
        <strain evidence="1">Iper-2018</strain>
    </source>
</reference>
<proteinExistence type="predicted"/>
<organism evidence="1 2">
    <name type="scientific">Ixodes persulcatus</name>
    <name type="common">Taiga tick</name>
    <dbReference type="NCBI Taxonomy" id="34615"/>
    <lineage>
        <taxon>Eukaryota</taxon>
        <taxon>Metazoa</taxon>
        <taxon>Ecdysozoa</taxon>
        <taxon>Arthropoda</taxon>
        <taxon>Chelicerata</taxon>
        <taxon>Arachnida</taxon>
        <taxon>Acari</taxon>
        <taxon>Parasitiformes</taxon>
        <taxon>Ixodida</taxon>
        <taxon>Ixodoidea</taxon>
        <taxon>Ixodidae</taxon>
        <taxon>Ixodinae</taxon>
        <taxon>Ixodes</taxon>
    </lineage>
</organism>
<sequence length="568" mass="63622">MLSRSVIYTMSRSVTLSFAPAALVSRAEFLPVVSSAGSACLRDCCVHPDTAAHPPLSFGGYQVHGAQSQHISKPGGVEEEQGKLSCSIASTPLEPGAVRESRRSLEEEPFSSEVGRELRSFSLEEGPGETVGTAAAAPLCDRGNPSFVEYSPSTLSQVDHERCNGARLRAEHVNVQKDSQRHPLPLHHLEAPVVSLVPTTNGVVERIFMKCMRDGDVDFFARFYRITPPTFDELHDMVKEDLTRQFFIREPLPSEERLAIALSYLSSGQQIKDVALLYRVGLETARQAVHVTCRALWERLHQPFMKTFHNHIPPPPTFVEVFLEFTSVVLPKLNVQLRHIMCVFNKCRPKIYRYNTAPAKHIGRSSFLRGGPSLLASEIGQGLDQGTLNLPKLGVLPGCQKPRLAPYAFVGDEAFQLRTDFLRPYPAKGLADERRAYNYRLSRARCAENAFGIMSARWRILLRTINLLLENVDYVVKSCCVLHNFLLVRKEHPAAYADQDDNMGNPTAGGWCREIPDSARELLFPLEATRARNFGDDADFARKMYMYYFCSPAGEVSWQRDQPGVKKQ</sequence>
<evidence type="ECO:0000313" key="1">
    <source>
        <dbReference type="EMBL" id="KAG0436626.1"/>
    </source>
</evidence>
<accession>A0AC60QP72</accession>
<dbReference type="Proteomes" id="UP000805193">
    <property type="component" value="Unassembled WGS sequence"/>
</dbReference>
<comment type="caution">
    <text evidence="1">The sequence shown here is derived from an EMBL/GenBank/DDBJ whole genome shotgun (WGS) entry which is preliminary data.</text>
</comment>